<keyword evidence="1" id="KW-0560">Oxidoreductase</keyword>
<feature type="domain" description="D-isomer specific 2-hydroxyacid dehydrogenase NAD-binding" evidence="3">
    <location>
        <begin position="103"/>
        <end position="171"/>
    </location>
</feature>
<reference evidence="4" key="1">
    <citation type="journal article" date="2021" name="PeerJ">
        <title>Extensive microbial diversity within the chicken gut microbiome revealed by metagenomics and culture.</title>
        <authorList>
            <person name="Gilroy R."/>
            <person name="Ravi A."/>
            <person name="Getino M."/>
            <person name="Pursley I."/>
            <person name="Horton D.L."/>
            <person name="Alikhan N.F."/>
            <person name="Baker D."/>
            <person name="Gharbi K."/>
            <person name="Hall N."/>
            <person name="Watson M."/>
            <person name="Adriaenssens E.M."/>
            <person name="Foster-Nyarko E."/>
            <person name="Jarju S."/>
            <person name="Secka A."/>
            <person name="Antonio M."/>
            <person name="Oren A."/>
            <person name="Chaudhuri R.R."/>
            <person name="La Ragione R."/>
            <person name="Hildebrand F."/>
            <person name="Pallen M.J."/>
        </authorList>
    </citation>
    <scope>NUCLEOTIDE SEQUENCE</scope>
    <source>
        <strain evidence="4">ChiSxjej3B15-24422</strain>
    </source>
</reference>
<dbReference type="Gene3D" id="3.40.50.720">
    <property type="entry name" value="NAD(P)-binding Rossmann-like Domain"/>
    <property type="match status" value="2"/>
</dbReference>
<dbReference type="SUPFAM" id="SSF51735">
    <property type="entry name" value="NAD(P)-binding Rossmann-fold domains"/>
    <property type="match status" value="1"/>
</dbReference>
<name>A0A9D1YNU3_9FIRM</name>
<evidence type="ECO:0000313" key="4">
    <source>
        <dbReference type="EMBL" id="HIY60335.1"/>
    </source>
</evidence>
<dbReference type="PANTHER" id="PTHR43333">
    <property type="entry name" value="2-HACID_DH_C DOMAIN-CONTAINING PROTEIN"/>
    <property type="match status" value="1"/>
</dbReference>
<protein>
    <submittedName>
        <fullName evidence="4">D-2-hydroxyacid dehydrogenase</fullName>
    </submittedName>
</protein>
<evidence type="ECO:0000313" key="5">
    <source>
        <dbReference type="Proteomes" id="UP000824007"/>
    </source>
</evidence>
<evidence type="ECO:0000256" key="2">
    <source>
        <dbReference type="ARBA" id="ARBA00023027"/>
    </source>
</evidence>
<evidence type="ECO:0000259" key="3">
    <source>
        <dbReference type="Pfam" id="PF02826"/>
    </source>
</evidence>
<reference evidence="4" key="2">
    <citation type="submission" date="2021-04" db="EMBL/GenBank/DDBJ databases">
        <authorList>
            <person name="Gilroy R."/>
        </authorList>
    </citation>
    <scope>NUCLEOTIDE SEQUENCE</scope>
    <source>
        <strain evidence="4">ChiSxjej3B15-24422</strain>
    </source>
</reference>
<dbReference type="AlphaFoldDB" id="A0A9D1YNU3"/>
<feature type="domain" description="D-isomer specific 2-hydroxyacid dehydrogenase NAD-binding" evidence="3">
    <location>
        <begin position="211"/>
        <end position="309"/>
    </location>
</feature>
<accession>A0A9D1YNU3</accession>
<organism evidence="4 5">
    <name type="scientific">Candidatus Eisenbergiella pullistercoris</name>
    <dbReference type="NCBI Taxonomy" id="2838555"/>
    <lineage>
        <taxon>Bacteria</taxon>
        <taxon>Bacillati</taxon>
        <taxon>Bacillota</taxon>
        <taxon>Clostridia</taxon>
        <taxon>Lachnospirales</taxon>
        <taxon>Lachnospiraceae</taxon>
        <taxon>Eisenbergiella</taxon>
    </lineage>
</organism>
<proteinExistence type="predicted"/>
<dbReference type="InterPro" id="IPR006140">
    <property type="entry name" value="D-isomer_DH_NAD-bd"/>
</dbReference>
<dbReference type="GO" id="GO:0016491">
    <property type="term" value="F:oxidoreductase activity"/>
    <property type="evidence" value="ECO:0007669"/>
    <property type="project" value="UniProtKB-KW"/>
</dbReference>
<dbReference type="GO" id="GO:0051287">
    <property type="term" value="F:NAD binding"/>
    <property type="evidence" value="ECO:0007669"/>
    <property type="project" value="InterPro"/>
</dbReference>
<dbReference type="Pfam" id="PF02826">
    <property type="entry name" value="2-Hacid_dh_C"/>
    <property type="match status" value="2"/>
</dbReference>
<comment type="caution">
    <text evidence="4">The sequence shown here is derived from an EMBL/GenBank/DDBJ whole genome shotgun (WGS) entry which is preliminary data.</text>
</comment>
<dbReference type="SUPFAM" id="SSF52283">
    <property type="entry name" value="Formate/glycerate dehydrogenase catalytic domain-like"/>
    <property type="match status" value="1"/>
</dbReference>
<gene>
    <name evidence="4" type="ORF">H9831_06630</name>
</gene>
<sequence length="355" mass="38141">MKIIVTPPFTEEQKKKIRDAAGPEELVFALKSEITPELLSDADVILGNLDSPSQVRWAPGLRWIQLNNAGTEGYCEPGLLPEGAVLTNATGAYGLAISEHMIACLFMLRKKLDLYFADQQRHEWRREGHVGVIQGTTVLVIGLGDIGRAFAGRMKALGCHTIGIRRRVSGKTSPEGAVGPSGTRPAACADSFSGTRPAACMDGFSGADEVYGLDALDSLLPRADVVALSLPGNPSTRHVLNRERIGLLNPNAIVLNVGRGTAIDTDALCDALYGGRIAGAALDVTDPEPLPEDHPLWDAPRTLITPHISGGYSLPETLEQICGIFAENLERFRKGEPLRNVVDMETGYAFARPVQ</sequence>
<dbReference type="CDD" id="cd05300">
    <property type="entry name" value="2-Hacid_dh_1"/>
    <property type="match status" value="1"/>
</dbReference>
<dbReference type="Proteomes" id="UP000824007">
    <property type="component" value="Unassembled WGS sequence"/>
</dbReference>
<dbReference type="PANTHER" id="PTHR43333:SF1">
    <property type="entry name" value="D-ISOMER SPECIFIC 2-HYDROXYACID DEHYDROGENASE NAD-BINDING DOMAIN-CONTAINING PROTEIN"/>
    <property type="match status" value="1"/>
</dbReference>
<dbReference type="InterPro" id="IPR036291">
    <property type="entry name" value="NAD(P)-bd_dom_sf"/>
</dbReference>
<evidence type="ECO:0000256" key="1">
    <source>
        <dbReference type="ARBA" id="ARBA00023002"/>
    </source>
</evidence>
<dbReference type="EMBL" id="DXDD01000086">
    <property type="protein sequence ID" value="HIY60335.1"/>
    <property type="molecule type" value="Genomic_DNA"/>
</dbReference>
<keyword evidence="2" id="KW-0520">NAD</keyword>